<evidence type="ECO:0000313" key="3">
    <source>
        <dbReference type="Proteomes" id="UP000326950"/>
    </source>
</evidence>
<feature type="compositionally biased region" description="Basic and acidic residues" evidence="1">
    <location>
        <begin position="514"/>
        <end position="535"/>
    </location>
</feature>
<dbReference type="AlphaFoldDB" id="A0A5N6UKW3"/>
<dbReference type="EMBL" id="ML738678">
    <property type="protein sequence ID" value="KAE8159244.1"/>
    <property type="molecule type" value="Genomic_DNA"/>
</dbReference>
<name>A0A5N6UKW3_ASPTM</name>
<evidence type="ECO:0000256" key="1">
    <source>
        <dbReference type="SAM" id="MobiDB-lite"/>
    </source>
</evidence>
<proteinExistence type="predicted"/>
<feature type="region of interest" description="Disordered" evidence="1">
    <location>
        <begin position="144"/>
        <end position="216"/>
    </location>
</feature>
<gene>
    <name evidence="2" type="ORF">BDV40DRAFT_303405</name>
</gene>
<dbReference type="OrthoDB" id="4437966at2759"/>
<accession>A0A5N6UKW3</accession>
<feature type="compositionally biased region" description="Basic and acidic residues" evidence="1">
    <location>
        <begin position="477"/>
        <end position="492"/>
    </location>
</feature>
<dbReference type="Proteomes" id="UP000326950">
    <property type="component" value="Unassembled WGS sequence"/>
</dbReference>
<organism evidence="2 3">
    <name type="scientific">Aspergillus tamarii</name>
    <dbReference type="NCBI Taxonomy" id="41984"/>
    <lineage>
        <taxon>Eukaryota</taxon>
        <taxon>Fungi</taxon>
        <taxon>Dikarya</taxon>
        <taxon>Ascomycota</taxon>
        <taxon>Pezizomycotina</taxon>
        <taxon>Eurotiomycetes</taxon>
        <taxon>Eurotiomycetidae</taxon>
        <taxon>Eurotiales</taxon>
        <taxon>Aspergillaceae</taxon>
        <taxon>Aspergillus</taxon>
        <taxon>Aspergillus subgen. Circumdati</taxon>
    </lineage>
</organism>
<sequence length="583" mass="65927">MSRQPKFSDNTSLPSSTLYSEEYDAATPLIASLIWSLTNEPALQVVKQLKTLNNQIRAKNIQHKRRRDEGIIDVEFLSSFGSRMEDASLAYFESEDEEKFLHTQDALREAIIKSNWPADWNVTWDQFLEYHEAFTGEAGCPNKALLPSAPTERSSLPVDLPSLEDSESGDIESSSRIILDGTATDHSQNSDTNNLRSGANENQMLHNDKDNGDSDEVLDYDDEYDNDISNWQVCDALDDTQHEAEKEYGIPFHRGAVLGWRNDEQLGYSILVGYQHKGRKVARVIVPNNLPTYLNDSMDIDMYARAWQAFDENVDYSSILIEGTGLVAWQVEEEHQLDPTAVLHPSRSPQFPETYIWVLWHDGIWTWESRAGLHSIMDHLTGFQVDLLIYRLAIAQDGSYREALTGKRPEYPTVRTELPDARSDSTQTRKSGRVVTFSNDDKGRDIKGLSPIEEAGEEHCSSTVDRNSISKRPRRNGLKEEKLGCRPKREGTRQSWSASSPELPISLNAAHPLSDPEHFRSSRPRNEKTNGESKRGLGQRRPIRSLGRSGSTQSSLAEAWHPEDDISPSTGQSTRRPIRRALF</sequence>
<keyword evidence="3" id="KW-1185">Reference proteome</keyword>
<feature type="compositionally biased region" description="Polar residues" evidence="1">
    <location>
        <begin position="184"/>
        <end position="205"/>
    </location>
</feature>
<reference evidence="2 3" key="1">
    <citation type="submission" date="2019-04" db="EMBL/GenBank/DDBJ databases">
        <title>Friends and foes A comparative genomics study of 23 Aspergillus species from section Flavi.</title>
        <authorList>
            <consortium name="DOE Joint Genome Institute"/>
            <person name="Kjaerbolling I."/>
            <person name="Vesth T."/>
            <person name="Frisvad J.C."/>
            <person name="Nybo J.L."/>
            <person name="Theobald S."/>
            <person name="Kildgaard S."/>
            <person name="Isbrandt T."/>
            <person name="Kuo A."/>
            <person name="Sato A."/>
            <person name="Lyhne E.K."/>
            <person name="Kogle M.E."/>
            <person name="Wiebenga A."/>
            <person name="Kun R.S."/>
            <person name="Lubbers R.J."/>
            <person name="Makela M.R."/>
            <person name="Barry K."/>
            <person name="Chovatia M."/>
            <person name="Clum A."/>
            <person name="Daum C."/>
            <person name="Haridas S."/>
            <person name="He G."/>
            <person name="LaButti K."/>
            <person name="Lipzen A."/>
            <person name="Mondo S."/>
            <person name="Riley R."/>
            <person name="Salamov A."/>
            <person name="Simmons B.A."/>
            <person name="Magnuson J.K."/>
            <person name="Henrissat B."/>
            <person name="Mortensen U.H."/>
            <person name="Larsen T.O."/>
            <person name="Devries R.P."/>
            <person name="Grigoriev I.V."/>
            <person name="Machida M."/>
            <person name="Baker S.E."/>
            <person name="Andersen M.R."/>
        </authorList>
    </citation>
    <scope>NUCLEOTIDE SEQUENCE [LARGE SCALE GENOMIC DNA]</scope>
    <source>
        <strain evidence="2 3">CBS 117626</strain>
    </source>
</reference>
<protein>
    <submittedName>
        <fullName evidence="2">Uncharacterized protein</fullName>
    </submittedName>
</protein>
<feature type="region of interest" description="Disordered" evidence="1">
    <location>
        <begin position="406"/>
        <end position="583"/>
    </location>
</feature>
<evidence type="ECO:0000313" key="2">
    <source>
        <dbReference type="EMBL" id="KAE8159244.1"/>
    </source>
</evidence>